<dbReference type="GO" id="GO:0000796">
    <property type="term" value="C:condensin complex"/>
    <property type="evidence" value="ECO:0007669"/>
    <property type="project" value="EnsemblFungi"/>
</dbReference>
<evidence type="ECO:0000313" key="15">
    <source>
        <dbReference type="Proteomes" id="UP000094236"/>
    </source>
</evidence>
<dbReference type="GO" id="GO:0010032">
    <property type="term" value="P:meiotic chromosome condensation"/>
    <property type="evidence" value="ECO:0007669"/>
    <property type="project" value="EnsemblFungi"/>
</dbReference>
<dbReference type="EMBL" id="KV454016">
    <property type="protein sequence ID" value="ODV94420.1"/>
    <property type="molecule type" value="Genomic_DNA"/>
</dbReference>
<dbReference type="PANTHER" id="PTHR14222:SF2">
    <property type="entry name" value="CONDENSIN COMPLEX SUBUNIT 1"/>
    <property type="match status" value="1"/>
</dbReference>
<evidence type="ECO:0000256" key="11">
    <source>
        <dbReference type="SAM" id="MobiDB-lite"/>
    </source>
</evidence>
<evidence type="ECO:0000256" key="1">
    <source>
        <dbReference type="ARBA" id="ARBA00004123"/>
    </source>
</evidence>
<keyword evidence="9 10" id="KW-0131">Cell cycle</keyword>
<dbReference type="InterPro" id="IPR032682">
    <property type="entry name" value="Cnd1_C"/>
</dbReference>
<dbReference type="GO" id="GO:0044804">
    <property type="term" value="P:nucleophagy"/>
    <property type="evidence" value="ECO:0007669"/>
    <property type="project" value="EnsemblFungi"/>
</dbReference>
<keyword evidence="7 10" id="KW-0226">DNA condensation</keyword>
<reference evidence="15" key="1">
    <citation type="submission" date="2016-05" db="EMBL/GenBank/DDBJ databases">
        <title>Comparative genomics of biotechnologically important yeasts.</title>
        <authorList>
            <consortium name="DOE Joint Genome Institute"/>
            <person name="Riley R."/>
            <person name="Haridas S."/>
            <person name="Wolfe K.H."/>
            <person name="Lopes M.R."/>
            <person name="Hittinger C.T."/>
            <person name="Goker M."/>
            <person name="Salamov A."/>
            <person name="Wisecaver J."/>
            <person name="Long T.M."/>
            <person name="Aerts A.L."/>
            <person name="Barry K."/>
            <person name="Choi C."/>
            <person name="Clum A."/>
            <person name="Coughlan A.Y."/>
            <person name="Deshpande S."/>
            <person name="Douglass A.P."/>
            <person name="Hanson S.J."/>
            <person name="Klenk H.-P."/>
            <person name="Labutti K."/>
            <person name="Lapidus A."/>
            <person name="Lindquist E."/>
            <person name="Lipzen A."/>
            <person name="Meier-Kolthoff J.P."/>
            <person name="Ohm R.A."/>
            <person name="Otillar R.P."/>
            <person name="Pangilinan J."/>
            <person name="Peng Y."/>
            <person name="Rokas A."/>
            <person name="Rosa C.A."/>
            <person name="Scheuner C."/>
            <person name="Sibirny A.A."/>
            <person name="Slot J.C."/>
            <person name="Stielow J.B."/>
            <person name="Sun H."/>
            <person name="Kurtzman C.P."/>
            <person name="Blackwell M."/>
            <person name="Grigoriev I.V."/>
            <person name="Jeffries T.W."/>
        </authorList>
    </citation>
    <scope>NUCLEOTIDE SEQUENCE [LARGE SCALE GENOMIC DNA]</scope>
    <source>
        <strain evidence="15">NRRL Y-2460</strain>
    </source>
</reference>
<dbReference type="Pfam" id="PF12922">
    <property type="entry name" value="Cnd1_N"/>
    <property type="match status" value="1"/>
</dbReference>
<dbReference type="InterPro" id="IPR016024">
    <property type="entry name" value="ARM-type_fold"/>
</dbReference>
<evidence type="ECO:0000256" key="2">
    <source>
        <dbReference type="ARBA" id="ARBA00004286"/>
    </source>
</evidence>
<dbReference type="GO" id="GO:1903342">
    <property type="term" value="P:negative regulation of meiotic DNA double-strand break formation"/>
    <property type="evidence" value="ECO:0007669"/>
    <property type="project" value="EnsemblFungi"/>
</dbReference>
<dbReference type="OrthoDB" id="436262at2759"/>
<evidence type="ECO:0000256" key="5">
    <source>
        <dbReference type="ARBA" id="ARBA00022618"/>
    </source>
</evidence>
<name>A0A1E4TRQ1_PACTA</name>
<organism evidence="14 15">
    <name type="scientific">Pachysolen tannophilus NRRL Y-2460</name>
    <dbReference type="NCBI Taxonomy" id="669874"/>
    <lineage>
        <taxon>Eukaryota</taxon>
        <taxon>Fungi</taxon>
        <taxon>Dikarya</taxon>
        <taxon>Ascomycota</taxon>
        <taxon>Saccharomycotina</taxon>
        <taxon>Pichiomycetes</taxon>
        <taxon>Pachysolenaceae</taxon>
        <taxon>Pachysolen</taxon>
    </lineage>
</organism>
<dbReference type="PIRSF" id="PIRSF017127">
    <property type="entry name" value="Condensin_D2"/>
    <property type="match status" value="1"/>
</dbReference>
<dbReference type="GO" id="GO:0051301">
    <property type="term" value="P:cell division"/>
    <property type="evidence" value="ECO:0007669"/>
    <property type="project" value="UniProtKB-KW"/>
</dbReference>
<gene>
    <name evidence="14" type="ORF">PACTADRAFT_45056</name>
</gene>
<evidence type="ECO:0000259" key="12">
    <source>
        <dbReference type="Pfam" id="PF12717"/>
    </source>
</evidence>
<dbReference type="GO" id="GO:0051307">
    <property type="term" value="P:meiotic chromosome separation"/>
    <property type="evidence" value="ECO:0007669"/>
    <property type="project" value="EnsemblFungi"/>
</dbReference>
<comment type="function">
    <text evidence="10">Regulatory subunit of the condensin complex, a complex required for conversion of interphase chromatin into mitotic-like condense chromosomes. The condensin complex probably introduces positive supercoils into relaxed DNA in the presence of type I topoisomerases and converts nicked DNA into positive knotted forms in the presence of type II topoisomerases.</text>
</comment>
<evidence type="ECO:0000256" key="7">
    <source>
        <dbReference type="ARBA" id="ARBA00023067"/>
    </source>
</evidence>
<dbReference type="Gene3D" id="1.25.10.10">
    <property type="entry name" value="Leucine-rich Repeat Variant"/>
    <property type="match status" value="2"/>
</dbReference>
<evidence type="ECO:0000256" key="3">
    <source>
        <dbReference type="ARBA" id="ARBA00009606"/>
    </source>
</evidence>
<dbReference type="InterPro" id="IPR026971">
    <property type="entry name" value="CND1/NCAPD3"/>
</dbReference>
<dbReference type="GO" id="GO:0003682">
    <property type="term" value="F:chromatin binding"/>
    <property type="evidence" value="ECO:0007669"/>
    <property type="project" value="EnsemblFungi"/>
</dbReference>
<dbReference type="Proteomes" id="UP000094236">
    <property type="component" value="Unassembled WGS sequence"/>
</dbReference>
<evidence type="ECO:0000256" key="4">
    <source>
        <dbReference type="ARBA" id="ARBA00022454"/>
    </source>
</evidence>
<dbReference type="GO" id="GO:0042393">
    <property type="term" value="F:histone binding"/>
    <property type="evidence" value="ECO:0007669"/>
    <property type="project" value="TreeGrafter"/>
</dbReference>
<dbReference type="Pfam" id="PF12717">
    <property type="entry name" value="Cnd1"/>
    <property type="match status" value="1"/>
</dbReference>
<feature type="region of interest" description="Disordered" evidence="11">
    <location>
        <begin position="458"/>
        <end position="527"/>
    </location>
</feature>
<feature type="region of interest" description="Disordered" evidence="11">
    <location>
        <begin position="883"/>
        <end position="907"/>
    </location>
</feature>
<dbReference type="GO" id="GO:0005730">
    <property type="term" value="C:nucleolus"/>
    <property type="evidence" value="ECO:0007669"/>
    <property type="project" value="EnsemblFungi"/>
</dbReference>
<evidence type="ECO:0000256" key="10">
    <source>
        <dbReference type="PIRNR" id="PIRNR017127"/>
    </source>
</evidence>
<comment type="similarity">
    <text evidence="3 10">Belongs to the CND1 (condensin subunit 1) family.</text>
</comment>
<proteinExistence type="inferred from homology"/>
<dbReference type="GO" id="GO:0007076">
    <property type="term" value="P:mitotic chromosome condensation"/>
    <property type="evidence" value="ECO:0007669"/>
    <property type="project" value="EnsemblFungi"/>
</dbReference>
<keyword evidence="6 10" id="KW-0498">Mitosis</keyword>
<dbReference type="AlphaFoldDB" id="A0A1E4TRQ1"/>
<evidence type="ECO:0000259" key="13">
    <source>
        <dbReference type="Pfam" id="PF12922"/>
    </source>
</evidence>
<keyword evidence="8" id="KW-0539">Nucleus</keyword>
<keyword evidence="15" id="KW-1185">Reference proteome</keyword>
<dbReference type="GO" id="GO:0070058">
    <property type="term" value="P:tRNA gene clustering"/>
    <property type="evidence" value="ECO:0007669"/>
    <property type="project" value="EnsemblFungi"/>
</dbReference>
<dbReference type="GO" id="GO:0007130">
    <property type="term" value="P:synaptonemal complex assembly"/>
    <property type="evidence" value="ECO:0007669"/>
    <property type="project" value="EnsemblFungi"/>
</dbReference>
<evidence type="ECO:0000256" key="8">
    <source>
        <dbReference type="ARBA" id="ARBA00023242"/>
    </source>
</evidence>
<dbReference type="GO" id="GO:0043007">
    <property type="term" value="P:maintenance of rDNA"/>
    <property type="evidence" value="ECO:0007669"/>
    <property type="project" value="EnsemblFungi"/>
</dbReference>
<evidence type="ECO:0000256" key="9">
    <source>
        <dbReference type="ARBA" id="ARBA00023306"/>
    </source>
</evidence>
<dbReference type="GO" id="GO:0000779">
    <property type="term" value="C:condensed chromosome, centromeric region"/>
    <property type="evidence" value="ECO:0007669"/>
    <property type="project" value="TreeGrafter"/>
</dbReference>
<sequence length="1186" mass="136085">MDFNLSESFTAFQDADKDSFTLDDDPKVLLNNITDALAVSPESIGRDDVFDSLQMLVNCYPKLNSKKIQRELAYIVFSSMNNIAQNTINIIENGERDSFLLYKKYLELYGYATYCLLDYFSKEDFSGLGKKDKKTIENFNYQNKELSDSMEAIIMVLKINLSKLFVTTPERDLFISLFTRPIYQLMEFKERMKNNTVKLLMFRCISMAVKFHGHANVAQGSIISNLTFFEHLFGPLAELLQMLTDQYDYSQLTEEILRELSNKEYSEKDVNVPKTIAAFLTRLSELIPRVVMKQMTLIAQLLDNNSSTLRSAVIEACGNIITNICKDKEMYEIHKEQVDKFIDLLEGRLLDQYHYVRSKALQTMTKLCTLDVKFSTRRQEFLDLTVRSLQDKSSFVRKCALELITELVNNHSFSLLHGSQLDSEVWKARLEATEHQLEELDPTYKAMKEAEKEMLKEAQNFDEMDVDEEGNDEDEDGTPKGAQQDGDEEEEEKNKEEEEEQQQQKEDDDDDDDDDANNAANLSVINDDPIHKDQATINNIAKLKLTIQYYIDALKFIASLEKALELTSQLLYSKNKTDVIAAMEFFVLANAYDIRGNEIGIKRMLHLVWMKNGNDENDNIPKKLVECYHHLFLISPPNTSAIQHASYVAKNLCKLTYNASVADLASLEKLIYLMYKDKLIDDMIIKVLWQIYSFQQRIEEITERQQRKQRRGAIIILGMLGLADHTIALKGLDLLLSIGLGENGKEDLILQRYSCIAIQRIIPSAKNVEMVDDTNSNQFIMSREKEVIEKVTNILLYYTEDHEWYSIAEQAVSAIYGISQAPDEVCTEIIKRKTVEVLGDSENNNGAIIGLSQLLFIVGHVAIKTIVYLEKLETQFKKKKLQIEQSKTQNDEDGAQKENPDNELEMIGGTSEDDFADAVISIKEHHLLYDSNSILSRFKDIVKVICQSNYQYDNIILQRSATLCLSKLMLISSKYCEENLPLLITIMERSPDPIIRSNAVLALGDMAVVFNNLVDDNTDFLYRRLNDDNIMVQRTCLMTVTFLILAGQVKVKGQLSQMAKCLENKDQGISDMCKMFFTELATKDNAIYNSFIDLFSGLSNDEDLEQDSFEKIVKFVIGFINREKSNDKHIKQLSTKLLQRLKKAESEKQWKSVKFVLNCLEIKNEELDKEIKDAINEGYNMVSVEN</sequence>
<dbReference type="InterPro" id="IPR007673">
    <property type="entry name" value="Condensin_cplx_su1"/>
</dbReference>
<dbReference type="STRING" id="669874.A0A1E4TRQ1"/>
<accession>A0A1E4TRQ1</accession>
<evidence type="ECO:0000256" key="6">
    <source>
        <dbReference type="ARBA" id="ARBA00022776"/>
    </source>
</evidence>
<feature type="domain" description="Condensin complex subunit 1 C-terminal" evidence="12">
    <location>
        <begin position="994"/>
        <end position="1158"/>
    </location>
</feature>
<feature type="domain" description="Condensin complex subunit 1 N-terminal" evidence="13">
    <location>
        <begin position="67"/>
        <end position="217"/>
    </location>
</feature>
<dbReference type="PANTHER" id="PTHR14222">
    <property type="entry name" value="CONDENSIN"/>
    <property type="match status" value="1"/>
</dbReference>
<dbReference type="InterPro" id="IPR024324">
    <property type="entry name" value="Condensin_cplx_su1_N"/>
</dbReference>
<keyword evidence="5 10" id="KW-0132">Cell division</keyword>
<dbReference type="SUPFAM" id="SSF48371">
    <property type="entry name" value="ARM repeat"/>
    <property type="match status" value="1"/>
</dbReference>
<evidence type="ECO:0000313" key="14">
    <source>
        <dbReference type="EMBL" id="ODV94420.1"/>
    </source>
</evidence>
<keyword evidence="4" id="KW-0158">Chromosome</keyword>
<dbReference type="GO" id="GO:0030466">
    <property type="term" value="P:silent mating-type cassette heterochromatin formation"/>
    <property type="evidence" value="ECO:0007669"/>
    <property type="project" value="EnsemblFungi"/>
</dbReference>
<feature type="compositionally biased region" description="Acidic residues" evidence="11">
    <location>
        <begin position="485"/>
        <end position="516"/>
    </location>
</feature>
<comment type="subcellular location">
    <subcellularLocation>
        <location evidence="2">Chromosome</location>
    </subcellularLocation>
    <subcellularLocation>
        <location evidence="1">Nucleus</location>
    </subcellularLocation>
</comment>
<dbReference type="GO" id="GO:0070550">
    <property type="term" value="P:rDNA chromatin condensation"/>
    <property type="evidence" value="ECO:0007669"/>
    <property type="project" value="EnsemblFungi"/>
</dbReference>
<protein>
    <recommendedName>
        <fullName evidence="10">Condensin complex subunit 1</fullName>
    </recommendedName>
</protein>
<dbReference type="InterPro" id="IPR011989">
    <property type="entry name" value="ARM-like"/>
</dbReference>
<feature type="compositionally biased region" description="Acidic residues" evidence="11">
    <location>
        <begin position="460"/>
        <end position="476"/>
    </location>
</feature>